<keyword evidence="5" id="KW-0862">Zinc</keyword>
<evidence type="ECO:0000256" key="4">
    <source>
        <dbReference type="ARBA" id="ARBA00022771"/>
    </source>
</evidence>
<sequence length="107" mass="11886">MSQTINLDDLFDLDMALEYPFDNTEEKNIETECCCDDIELPSGNGAIGVCSVCLEDYQPDEDKEEGGCSKQVQCGHIFHGNCIQVWLSHHNSCPLCRCIVYASSDST</sequence>
<evidence type="ECO:0000313" key="9">
    <source>
        <dbReference type="Proteomes" id="UP001454036"/>
    </source>
</evidence>
<proteinExistence type="predicted"/>
<protein>
    <recommendedName>
        <fullName evidence="2">RING-type E3 ubiquitin transferase</fullName>
        <ecNumber evidence="2">2.3.2.27</ecNumber>
    </recommendedName>
</protein>
<evidence type="ECO:0000256" key="5">
    <source>
        <dbReference type="ARBA" id="ARBA00022833"/>
    </source>
</evidence>
<evidence type="ECO:0000256" key="3">
    <source>
        <dbReference type="ARBA" id="ARBA00022723"/>
    </source>
</evidence>
<dbReference type="PANTHER" id="PTHR15710:SF74">
    <property type="entry name" value="RING-TYPE E3 UBIQUITIN TRANSFERASE-RELATED"/>
    <property type="match status" value="1"/>
</dbReference>
<accession>A0AAV3PIU7</accession>
<keyword evidence="9" id="KW-1185">Reference proteome</keyword>
<evidence type="ECO:0000256" key="2">
    <source>
        <dbReference type="ARBA" id="ARBA00012483"/>
    </source>
</evidence>
<evidence type="ECO:0000313" key="8">
    <source>
        <dbReference type="EMBL" id="GAA0151584.1"/>
    </source>
</evidence>
<evidence type="ECO:0000259" key="7">
    <source>
        <dbReference type="PROSITE" id="PS50089"/>
    </source>
</evidence>
<dbReference type="PANTHER" id="PTHR15710">
    <property type="entry name" value="E3 UBIQUITIN-PROTEIN LIGASE PRAJA"/>
    <property type="match status" value="1"/>
</dbReference>
<evidence type="ECO:0000256" key="1">
    <source>
        <dbReference type="ARBA" id="ARBA00000900"/>
    </source>
</evidence>
<name>A0AAV3PIU7_LITER</name>
<evidence type="ECO:0000256" key="6">
    <source>
        <dbReference type="PROSITE-ProRule" id="PRU00175"/>
    </source>
</evidence>
<comment type="caution">
    <text evidence="8">The sequence shown here is derived from an EMBL/GenBank/DDBJ whole genome shotgun (WGS) entry which is preliminary data.</text>
</comment>
<reference evidence="8 9" key="1">
    <citation type="submission" date="2024-01" db="EMBL/GenBank/DDBJ databases">
        <title>The complete chloroplast genome sequence of Lithospermum erythrorhizon: insights into the phylogenetic relationship among Boraginaceae species and the maternal lineages of purple gromwells.</title>
        <authorList>
            <person name="Okada T."/>
            <person name="Watanabe K."/>
        </authorList>
    </citation>
    <scope>NUCLEOTIDE SEQUENCE [LARGE SCALE GENOMIC DNA]</scope>
</reference>
<dbReference type="EMBL" id="BAABME010001814">
    <property type="protein sequence ID" value="GAA0151584.1"/>
    <property type="molecule type" value="Genomic_DNA"/>
</dbReference>
<feature type="domain" description="RING-type" evidence="7">
    <location>
        <begin position="50"/>
        <end position="97"/>
    </location>
</feature>
<gene>
    <name evidence="8" type="ORF">LIER_10278</name>
</gene>
<keyword evidence="3" id="KW-0479">Metal-binding</keyword>
<organism evidence="8 9">
    <name type="scientific">Lithospermum erythrorhizon</name>
    <name type="common">Purple gromwell</name>
    <name type="synonym">Lithospermum officinale var. erythrorhizon</name>
    <dbReference type="NCBI Taxonomy" id="34254"/>
    <lineage>
        <taxon>Eukaryota</taxon>
        <taxon>Viridiplantae</taxon>
        <taxon>Streptophyta</taxon>
        <taxon>Embryophyta</taxon>
        <taxon>Tracheophyta</taxon>
        <taxon>Spermatophyta</taxon>
        <taxon>Magnoliopsida</taxon>
        <taxon>eudicotyledons</taxon>
        <taxon>Gunneridae</taxon>
        <taxon>Pentapetalae</taxon>
        <taxon>asterids</taxon>
        <taxon>lamiids</taxon>
        <taxon>Boraginales</taxon>
        <taxon>Boraginaceae</taxon>
        <taxon>Boraginoideae</taxon>
        <taxon>Lithospermeae</taxon>
        <taxon>Lithospermum</taxon>
    </lineage>
</organism>
<dbReference type="SUPFAM" id="SSF57850">
    <property type="entry name" value="RING/U-box"/>
    <property type="match status" value="1"/>
</dbReference>
<dbReference type="AlphaFoldDB" id="A0AAV3PIU7"/>
<dbReference type="InterPro" id="IPR013083">
    <property type="entry name" value="Znf_RING/FYVE/PHD"/>
</dbReference>
<dbReference type="InterPro" id="IPR001841">
    <property type="entry name" value="Znf_RING"/>
</dbReference>
<dbReference type="Proteomes" id="UP001454036">
    <property type="component" value="Unassembled WGS sequence"/>
</dbReference>
<dbReference type="Gene3D" id="3.30.40.10">
    <property type="entry name" value="Zinc/RING finger domain, C3HC4 (zinc finger)"/>
    <property type="match status" value="1"/>
</dbReference>
<comment type="catalytic activity">
    <reaction evidence="1">
        <text>S-ubiquitinyl-[E2 ubiquitin-conjugating enzyme]-L-cysteine + [acceptor protein]-L-lysine = [E2 ubiquitin-conjugating enzyme]-L-cysteine + N(6)-ubiquitinyl-[acceptor protein]-L-lysine.</text>
        <dbReference type="EC" id="2.3.2.27"/>
    </reaction>
</comment>
<dbReference type="SMART" id="SM00184">
    <property type="entry name" value="RING"/>
    <property type="match status" value="1"/>
</dbReference>
<dbReference type="GO" id="GO:0061630">
    <property type="term" value="F:ubiquitin protein ligase activity"/>
    <property type="evidence" value="ECO:0007669"/>
    <property type="project" value="UniProtKB-EC"/>
</dbReference>
<keyword evidence="4 6" id="KW-0863">Zinc-finger</keyword>
<dbReference type="GO" id="GO:0008270">
    <property type="term" value="F:zinc ion binding"/>
    <property type="evidence" value="ECO:0007669"/>
    <property type="project" value="UniProtKB-KW"/>
</dbReference>
<dbReference type="PROSITE" id="PS50089">
    <property type="entry name" value="ZF_RING_2"/>
    <property type="match status" value="1"/>
</dbReference>
<dbReference type="EC" id="2.3.2.27" evidence="2"/>
<dbReference type="Pfam" id="PF13639">
    <property type="entry name" value="zf-RING_2"/>
    <property type="match status" value="1"/>
</dbReference>